<keyword evidence="2" id="KW-0548">Nucleotidyltransferase</keyword>
<protein>
    <submittedName>
        <fullName evidence="10">Retrovirus-related Pol polyprotein from transposon RE1</fullName>
    </submittedName>
</protein>
<dbReference type="Gene3D" id="3.10.10.10">
    <property type="entry name" value="HIV Type 1 Reverse Transcriptase, subunit A, domain 1"/>
    <property type="match status" value="1"/>
</dbReference>
<dbReference type="SUPFAM" id="SSF53098">
    <property type="entry name" value="Ribonuclease H-like"/>
    <property type="match status" value="1"/>
</dbReference>
<dbReference type="Gene3D" id="3.10.20.370">
    <property type="match status" value="1"/>
</dbReference>
<dbReference type="CDD" id="cd09274">
    <property type="entry name" value="RNase_HI_RT_Ty3"/>
    <property type="match status" value="1"/>
</dbReference>
<keyword evidence="7" id="KW-0695">RNA-directed DNA polymerase</keyword>
<keyword evidence="4" id="KW-0645">Protease</keyword>
<evidence type="ECO:0000313" key="10">
    <source>
        <dbReference type="EMBL" id="RVW38706.1"/>
    </source>
</evidence>
<keyword evidence="5" id="KW-0255">Endonuclease</keyword>
<organism evidence="10 11">
    <name type="scientific">Vitis vinifera</name>
    <name type="common">Grape</name>
    <dbReference type="NCBI Taxonomy" id="29760"/>
    <lineage>
        <taxon>Eukaryota</taxon>
        <taxon>Viridiplantae</taxon>
        <taxon>Streptophyta</taxon>
        <taxon>Embryophyta</taxon>
        <taxon>Tracheophyta</taxon>
        <taxon>Spermatophyta</taxon>
        <taxon>Magnoliopsida</taxon>
        <taxon>eudicotyledons</taxon>
        <taxon>Gunneridae</taxon>
        <taxon>Pentapetalae</taxon>
        <taxon>rosids</taxon>
        <taxon>Vitales</taxon>
        <taxon>Vitaceae</taxon>
        <taxon>Viteae</taxon>
        <taxon>Vitis</taxon>
    </lineage>
</organism>
<evidence type="ECO:0000256" key="2">
    <source>
        <dbReference type="ARBA" id="ARBA00022695"/>
    </source>
</evidence>
<dbReference type="InterPro" id="IPR012337">
    <property type="entry name" value="RNaseH-like_sf"/>
</dbReference>
<proteinExistence type="predicted"/>
<keyword evidence="3" id="KW-0540">Nuclease</keyword>
<dbReference type="GO" id="GO:0003964">
    <property type="term" value="F:RNA-directed DNA polymerase activity"/>
    <property type="evidence" value="ECO:0007669"/>
    <property type="project" value="UniProtKB-KW"/>
</dbReference>
<dbReference type="InterPro" id="IPR013103">
    <property type="entry name" value="RVT_2"/>
</dbReference>
<evidence type="ECO:0000256" key="7">
    <source>
        <dbReference type="ARBA" id="ARBA00022918"/>
    </source>
</evidence>
<feature type="domain" description="Integrase catalytic" evidence="9">
    <location>
        <begin position="328"/>
        <end position="447"/>
    </location>
</feature>
<evidence type="ECO:0000256" key="3">
    <source>
        <dbReference type="ARBA" id="ARBA00022722"/>
    </source>
</evidence>
<keyword evidence="1" id="KW-0808">Transferase</keyword>
<evidence type="ECO:0000259" key="9">
    <source>
        <dbReference type="PROSITE" id="PS50994"/>
    </source>
</evidence>
<evidence type="ECO:0000256" key="1">
    <source>
        <dbReference type="ARBA" id="ARBA00022679"/>
    </source>
</evidence>
<evidence type="ECO:0000256" key="4">
    <source>
        <dbReference type="ARBA" id="ARBA00022750"/>
    </source>
</evidence>
<sequence>MKEEEFVKSKLEPEQSCVTIQCFLNESEANGVAFLLLGKEGFEDQQNVPNEAKVLLENFAEVFLIELPSGLPPKRTIQHYIDLVLEASLPNLPHYRMPPKEHEELKKQVEELLQKGCFIKNFSTIIAPITDCVKKGRFQWYEQVEESFQKIKERLGSTLVLLLLDFKRVFEVECDASRIGIGAVLSQEGRPVSFYSKRLNGTRRRYTTYDKEFYAIIRTLKHWEHYLIHQEFILHTDHEALKHLNNQRKLSKMHAHWVSHLRRFTFVIKHKFRASNKVVEALSRRRLLLTSMAITVKGFNSFKDHYLDCSLRENIIQDMQGGGLGGHFGQAPWEDVSKNFVGGLPRSQWGMDSIFLVVDRFSKMAHFICCKKTMDASNIANLYFREVVQLHGVPRLITSDRDSKFLSHFWRTLWKKFGTKLQYSTSYDPQTDGQTEVVNRSLGDLLRCLIEENRKCPFEVVYGKQPMHLYDLAPLPKLGSVGKDCKRFKARINKERIYDFLAGLNQDLDVVRSRILAIKSLPEIEEVFAEVRREETHKRVMLDPTKTTVLVPSGDNSALTARGKLYGKPQNWKDNRENRSTSQNPRVFQTASKPGNKTGENVSLNKDQLEQLYKLLTPSVATVSPPLGLNTSFLAQKCTFRTALSNTTEKLDPWIIDSSASNHMTGYASSFSTYNLDSRHIMVKFADGSLTTVARTGTIVLNPHITLYDVLHVPKLACNLLSISKLTKDLDCSVQFLPSHCEFQEVTSGNRIGSAKELGGLYYFEDDNFENKQAFTASSIAPNQPAASKLSQFQSTVAAEPSQLQPTAIVEPSQLQSTTTIEPVVPTTDYNIRPGGAQQHQQELRVYSWHIRPRDVESTMVFQPYQELDPTILPEVNDLNLPIVVRKGTRLAKTETPKNIYEALNKSEWKKAILEEMAAPNKNHTWEIVNKPEEKTPVGCKWVFAIKYKSDGSINRYKARLVAKGFTQTYGIDYQETFASVSKLNTVRVLLSPAANLDSQLQQPDIKNVFLNGDLEEEVYMDLPPSFDKEQKEGKVCKLKINLSFPYKT</sequence>
<dbReference type="Pfam" id="PF22936">
    <property type="entry name" value="Pol_BBD"/>
    <property type="match status" value="1"/>
</dbReference>
<dbReference type="AlphaFoldDB" id="A0A438DT81"/>
<dbReference type="InterPro" id="IPR043502">
    <property type="entry name" value="DNA/RNA_pol_sf"/>
</dbReference>
<dbReference type="GO" id="GO:0004190">
    <property type="term" value="F:aspartic-type endopeptidase activity"/>
    <property type="evidence" value="ECO:0007669"/>
    <property type="project" value="UniProtKB-KW"/>
</dbReference>
<dbReference type="PANTHER" id="PTHR35046:SF26">
    <property type="entry name" value="RNA-DIRECTED DNA POLYMERASE"/>
    <property type="match status" value="1"/>
</dbReference>
<dbReference type="Pfam" id="PF07727">
    <property type="entry name" value="RVT_2"/>
    <property type="match status" value="1"/>
</dbReference>
<feature type="region of interest" description="Disordered" evidence="8">
    <location>
        <begin position="567"/>
        <end position="602"/>
    </location>
</feature>
<evidence type="ECO:0000256" key="6">
    <source>
        <dbReference type="ARBA" id="ARBA00022801"/>
    </source>
</evidence>
<dbReference type="InterPro" id="IPR001584">
    <property type="entry name" value="Integrase_cat-core"/>
</dbReference>
<evidence type="ECO:0000256" key="8">
    <source>
        <dbReference type="SAM" id="MobiDB-lite"/>
    </source>
</evidence>
<dbReference type="GO" id="GO:0003676">
    <property type="term" value="F:nucleic acid binding"/>
    <property type="evidence" value="ECO:0007669"/>
    <property type="project" value="InterPro"/>
</dbReference>
<accession>A0A438DT81</accession>
<keyword evidence="4" id="KW-0064">Aspartyl protease</keyword>
<dbReference type="GO" id="GO:0004519">
    <property type="term" value="F:endonuclease activity"/>
    <property type="evidence" value="ECO:0007669"/>
    <property type="project" value="UniProtKB-KW"/>
</dbReference>
<dbReference type="GO" id="GO:0015074">
    <property type="term" value="P:DNA integration"/>
    <property type="evidence" value="ECO:0007669"/>
    <property type="project" value="InterPro"/>
</dbReference>
<dbReference type="EMBL" id="QGNW01001503">
    <property type="protein sequence ID" value="RVW38706.1"/>
    <property type="molecule type" value="Genomic_DNA"/>
</dbReference>
<dbReference type="Proteomes" id="UP000288805">
    <property type="component" value="Unassembled WGS sequence"/>
</dbReference>
<gene>
    <name evidence="10" type="primary">RE1_1779</name>
    <name evidence="10" type="ORF">CK203_077480</name>
</gene>
<evidence type="ECO:0000256" key="5">
    <source>
        <dbReference type="ARBA" id="ARBA00022759"/>
    </source>
</evidence>
<name>A0A438DT81_VITVI</name>
<keyword evidence="6" id="KW-0378">Hydrolase</keyword>
<comment type="caution">
    <text evidence="10">The sequence shown here is derived from an EMBL/GenBank/DDBJ whole genome shotgun (WGS) entry which is preliminary data.</text>
</comment>
<dbReference type="Gene3D" id="3.30.420.10">
    <property type="entry name" value="Ribonuclease H-like superfamily/Ribonuclease H"/>
    <property type="match status" value="1"/>
</dbReference>
<dbReference type="SUPFAM" id="SSF56672">
    <property type="entry name" value="DNA/RNA polymerases"/>
    <property type="match status" value="2"/>
</dbReference>
<dbReference type="PROSITE" id="PS50994">
    <property type="entry name" value="INTEGRASE"/>
    <property type="match status" value="1"/>
</dbReference>
<reference evidence="10 11" key="1">
    <citation type="journal article" date="2018" name="PLoS Genet.">
        <title>Population sequencing reveals clonal diversity and ancestral inbreeding in the grapevine cultivar Chardonnay.</title>
        <authorList>
            <person name="Roach M.J."/>
            <person name="Johnson D.L."/>
            <person name="Bohlmann J."/>
            <person name="van Vuuren H.J."/>
            <person name="Jones S.J."/>
            <person name="Pretorius I.S."/>
            <person name="Schmidt S.A."/>
            <person name="Borneman A.R."/>
        </authorList>
    </citation>
    <scope>NUCLEOTIDE SEQUENCE [LARGE SCALE GENOMIC DNA]</scope>
    <source>
        <strain evidence="11">cv. Chardonnay</strain>
        <tissue evidence="10">Leaf</tissue>
    </source>
</reference>
<dbReference type="PANTHER" id="PTHR35046">
    <property type="entry name" value="ZINC KNUCKLE (CCHC-TYPE) FAMILY PROTEIN"/>
    <property type="match status" value="1"/>
</dbReference>
<dbReference type="Pfam" id="PF17917">
    <property type="entry name" value="RT_RNaseH"/>
    <property type="match status" value="1"/>
</dbReference>
<feature type="compositionally biased region" description="Polar residues" evidence="8">
    <location>
        <begin position="580"/>
        <end position="602"/>
    </location>
</feature>
<dbReference type="InterPro" id="IPR036397">
    <property type="entry name" value="RNaseH_sf"/>
</dbReference>
<dbReference type="InterPro" id="IPR054722">
    <property type="entry name" value="PolX-like_BBD"/>
</dbReference>
<evidence type="ECO:0000313" key="11">
    <source>
        <dbReference type="Proteomes" id="UP000288805"/>
    </source>
</evidence>
<dbReference type="InterPro" id="IPR041373">
    <property type="entry name" value="RT_RNaseH"/>
</dbReference>